<gene>
    <name evidence="4" type="primary">kstR2_2</name>
    <name evidence="4" type="ORF">NCTC7914_03925</name>
</gene>
<dbReference type="PANTHER" id="PTHR43479">
    <property type="entry name" value="ACREF/ENVCD OPERON REPRESSOR-RELATED"/>
    <property type="match status" value="1"/>
</dbReference>
<dbReference type="SUPFAM" id="SSF46689">
    <property type="entry name" value="Homeodomain-like"/>
    <property type="match status" value="1"/>
</dbReference>
<evidence type="ECO:0000256" key="1">
    <source>
        <dbReference type="ARBA" id="ARBA00023125"/>
    </source>
</evidence>
<dbReference type="Proteomes" id="UP000254602">
    <property type="component" value="Unassembled WGS sequence"/>
</dbReference>
<evidence type="ECO:0000313" key="5">
    <source>
        <dbReference type="Proteomes" id="UP000254602"/>
    </source>
</evidence>
<dbReference type="AlphaFoldDB" id="A0A379KR44"/>
<sequence>MRPVGAKREVTELAIHTAGVDLIATYGYEAMTLRTLAEKVGIKAASLYNYFSNKQEFLATVLKAVMRDLLMEFTEKVDFQTTTYKRFEAMIGVHIHFHTERRKEVFIGNMELRSLDEDNYRMVTRLRSEYERRVRQIIEDGVKEGIFNVSDCNLTTKALISMLTGICTWYQPQGRLGLEELEKQHVELALRMVGFSLT</sequence>
<feature type="DNA-binding region" description="H-T-H motif" evidence="2">
    <location>
        <begin position="32"/>
        <end position="51"/>
    </location>
</feature>
<dbReference type="InterPro" id="IPR001647">
    <property type="entry name" value="HTH_TetR"/>
</dbReference>
<protein>
    <submittedName>
        <fullName evidence="4">TetR family transcriptional regulator</fullName>
    </submittedName>
</protein>
<dbReference type="Pfam" id="PF17932">
    <property type="entry name" value="TetR_C_24"/>
    <property type="match status" value="1"/>
</dbReference>
<accession>A0A379KR44</accession>
<dbReference type="InterPro" id="IPR050624">
    <property type="entry name" value="HTH-type_Tx_Regulator"/>
</dbReference>
<dbReference type="RefSeq" id="WP_085704617.1">
    <property type="nucleotide sequence ID" value="NZ_UGUY01000001.1"/>
</dbReference>
<dbReference type="SUPFAM" id="SSF48498">
    <property type="entry name" value="Tetracyclin repressor-like, C-terminal domain"/>
    <property type="match status" value="1"/>
</dbReference>
<keyword evidence="1 2" id="KW-0238">DNA-binding</keyword>
<dbReference type="Pfam" id="PF00440">
    <property type="entry name" value="TetR_N"/>
    <property type="match status" value="1"/>
</dbReference>
<evidence type="ECO:0000259" key="3">
    <source>
        <dbReference type="PROSITE" id="PS50977"/>
    </source>
</evidence>
<dbReference type="PANTHER" id="PTHR43479:SF11">
    <property type="entry name" value="ACREF_ENVCD OPERON REPRESSOR-RELATED"/>
    <property type="match status" value="1"/>
</dbReference>
<dbReference type="PROSITE" id="PS50977">
    <property type="entry name" value="HTH_TETR_2"/>
    <property type="match status" value="1"/>
</dbReference>
<evidence type="ECO:0000256" key="2">
    <source>
        <dbReference type="PROSITE-ProRule" id="PRU00335"/>
    </source>
</evidence>
<dbReference type="GO" id="GO:0003677">
    <property type="term" value="F:DNA binding"/>
    <property type="evidence" value="ECO:0007669"/>
    <property type="project" value="UniProtKB-UniRule"/>
</dbReference>
<name>A0A379KR44_PSEPU</name>
<proteinExistence type="predicted"/>
<dbReference type="InterPro" id="IPR009057">
    <property type="entry name" value="Homeodomain-like_sf"/>
</dbReference>
<organism evidence="4 5">
    <name type="scientific">Pseudomonas putida</name>
    <name type="common">Arthrobacter siderocapsulatus</name>
    <dbReference type="NCBI Taxonomy" id="303"/>
    <lineage>
        <taxon>Bacteria</taxon>
        <taxon>Pseudomonadati</taxon>
        <taxon>Pseudomonadota</taxon>
        <taxon>Gammaproteobacteria</taxon>
        <taxon>Pseudomonadales</taxon>
        <taxon>Pseudomonadaceae</taxon>
        <taxon>Pseudomonas</taxon>
    </lineage>
</organism>
<dbReference type="Gene3D" id="1.10.357.10">
    <property type="entry name" value="Tetracycline Repressor, domain 2"/>
    <property type="match status" value="1"/>
</dbReference>
<dbReference type="PRINTS" id="PR00455">
    <property type="entry name" value="HTHTETR"/>
</dbReference>
<dbReference type="EMBL" id="UGUY01000001">
    <property type="protein sequence ID" value="SUD69777.1"/>
    <property type="molecule type" value="Genomic_DNA"/>
</dbReference>
<dbReference type="InterPro" id="IPR036271">
    <property type="entry name" value="Tet_transcr_reg_TetR-rel_C_sf"/>
</dbReference>
<dbReference type="InterPro" id="IPR041490">
    <property type="entry name" value="KstR2_TetR_C"/>
</dbReference>
<feature type="domain" description="HTH tetR-type" evidence="3">
    <location>
        <begin position="9"/>
        <end position="69"/>
    </location>
</feature>
<reference evidence="4 5" key="1">
    <citation type="submission" date="2018-06" db="EMBL/GenBank/DDBJ databases">
        <authorList>
            <consortium name="Pathogen Informatics"/>
            <person name="Doyle S."/>
        </authorList>
    </citation>
    <scope>NUCLEOTIDE SEQUENCE [LARGE SCALE GENOMIC DNA]</scope>
    <source>
        <strain evidence="4 5">NCTC7914</strain>
    </source>
</reference>
<evidence type="ECO:0000313" key="4">
    <source>
        <dbReference type="EMBL" id="SUD69777.1"/>
    </source>
</evidence>